<evidence type="ECO:0000313" key="3">
    <source>
        <dbReference type="EMBL" id="MBD8060986.1"/>
    </source>
</evidence>
<organism evidence="3 4">
    <name type="scientific">Oceanitalea stevensii</name>
    <dbReference type="NCBI Taxonomy" id="2763072"/>
    <lineage>
        <taxon>Bacteria</taxon>
        <taxon>Bacillati</taxon>
        <taxon>Actinomycetota</taxon>
        <taxon>Actinomycetes</taxon>
        <taxon>Micrococcales</taxon>
        <taxon>Bogoriellaceae</taxon>
        <taxon>Georgenia</taxon>
    </lineage>
</organism>
<feature type="transmembrane region" description="Helical" evidence="2">
    <location>
        <begin position="34"/>
        <end position="55"/>
    </location>
</feature>
<feature type="transmembrane region" description="Helical" evidence="2">
    <location>
        <begin position="410"/>
        <end position="433"/>
    </location>
</feature>
<proteinExistence type="predicted"/>
<keyword evidence="4" id="KW-1185">Reference proteome</keyword>
<name>A0ABR8YY30_9MICO</name>
<dbReference type="RefSeq" id="WP_251838132.1">
    <property type="nucleotide sequence ID" value="NZ_JACSPO010000001.1"/>
</dbReference>
<feature type="transmembrane region" description="Helical" evidence="2">
    <location>
        <begin position="439"/>
        <end position="456"/>
    </location>
</feature>
<comment type="caution">
    <text evidence="3">The sequence shown here is derived from an EMBL/GenBank/DDBJ whole genome shotgun (WGS) entry which is preliminary data.</text>
</comment>
<feature type="transmembrane region" description="Helical" evidence="2">
    <location>
        <begin position="382"/>
        <end position="403"/>
    </location>
</feature>
<feature type="transmembrane region" description="Helical" evidence="2">
    <location>
        <begin position="67"/>
        <end position="92"/>
    </location>
</feature>
<accession>A0ABR8YY30</accession>
<evidence type="ECO:0000256" key="1">
    <source>
        <dbReference type="SAM" id="MobiDB-lite"/>
    </source>
</evidence>
<feature type="transmembrane region" description="Helical" evidence="2">
    <location>
        <begin position="292"/>
        <end position="309"/>
    </location>
</feature>
<evidence type="ECO:0000256" key="2">
    <source>
        <dbReference type="SAM" id="Phobius"/>
    </source>
</evidence>
<feature type="transmembrane region" description="Helical" evidence="2">
    <location>
        <begin position="233"/>
        <end position="257"/>
    </location>
</feature>
<sequence>MRLSHALVVARMLLAFFGRRVLSVGALRLRSVRFAALGTAVVLLVSLTAVARQFLQPYAADREVWDLLFSTSTVSLVLWVMVAFIFVKVLFLSSDGVLELTYQLPLTNKERSVAFLLFEAAITLGVALATAVPVMTSAVLLVGPSAVGQILTSMLLPIVVAYLALSLCHVVATRLLSAMRTRPVADLLALLGIFALIVVYAGRMTDLMWHMTDSAANGSLVWPTAIAWLAQRAGLGAALAAVAVVCAVLLVAIVHVMPSRHLGTAKYLDLRLPRRVAAHLTPYDWCLLRSQHTFIGTVVGVALFGYLLAETDLNPLWSLCTLTIGGLYLFSATAPLRAMTGQRQPAWRIYLLSLRPQLLLIGAVGAPALLLAAAFGRAEGTVVVVLGALISAALTTCLGIIVPSEKDNPLAAFVGLAATAVVLTLIALGLGMLQLPVPAGLLGATALFVVYAIEGIRQDEKRRRNEEGNAGHQLGRRRDAADARRRRPLPAVPHVLGG</sequence>
<evidence type="ECO:0008006" key="5">
    <source>
        <dbReference type="Google" id="ProtNLM"/>
    </source>
</evidence>
<dbReference type="EMBL" id="JACSPO010000001">
    <property type="protein sequence ID" value="MBD8060986.1"/>
    <property type="molecule type" value="Genomic_DNA"/>
</dbReference>
<protein>
    <recommendedName>
        <fullName evidence="5">Permease</fullName>
    </recommendedName>
</protein>
<feature type="transmembrane region" description="Helical" evidence="2">
    <location>
        <begin position="184"/>
        <end position="202"/>
    </location>
</feature>
<feature type="transmembrane region" description="Helical" evidence="2">
    <location>
        <begin position="154"/>
        <end position="172"/>
    </location>
</feature>
<gene>
    <name evidence="3" type="ORF">H9624_01455</name>
</gene>
<dbReference type="Proteomes" id="UP000661894">
    <property type="component" value="Unassembled WGS sequence"/>
</dbReference>
<reference evidence="3 4" key="1">
    <citation type="submission" date="2020-08" db="EMBL/GenBank/DDBJ databases">
        <title>A Genomic Blueprint of the Chicken Gut Microbiome.</title>
        <authorList>
            <person name="Gilroy R."/>
            <person name="Ravi A."/>
            <person name="Getino M."/>
            <person name="Pursley I."/>
            <person name="Horton D.L."/>
            <person name="Alikhan N.-F."/>
            <person name="Baker D."/>
            <person name="Gharbi K."/>
            <person name="Hall N."/>
            <person name="Watson M."/>
            <person name="Adriaenssens E.M."/>
            <person name="Foster-Nyarko E."/>
            <person name="Jarju S."/>
            <person name="Secka A."/>
            <person name="Antonio M."/>
            <person name="Oren A."/>
            <person name="Chaudhuri R."/>
            <person name="La Ragione R.M."/>
            <person name="Hildebrand F."/>
            <person name="Pallen M.J."/>
        </authorList>
    </citation>
    <scope>NUCLEOTIDE SEQUENCE [LARGE SCALE GENOMIC DNA]</scope>
    <source>
        <strain evidence="3 4">Sa1BUA1</strain>
    </source>
</reference>
<keyword evidence="2" id="KW-0812">Transmembrane</keyword>
<feature type="region of interest" description="Disordered" evidence="1">
    <location>
        <begin position="461"/>
        <end position="484"/>
    </location>
</feature>
<evidence type="ECO:0000313" key="4">
    <source>
        <dbReference type="Proteomes" id="UP000661894"/>
    </source>
</evidence>
<feature type="transmembrane region" description="Helical" evidence="2">
    <location>
        <begin position="357"/>
        <end position="376"/>
    </location>
</feature>
<feature type="transmembrane region" description="Helical" evidence="2">
    <location>
        <begin position="113"/>
        <end position="142"/>
    </location>
</feature>
<feature type="transmembrane region" description="Helical" evidence="2">
    <location>
        <begin position="315"/>
        <end position="336"/>
    </location>
</feature>
<keyword evidence="2" id="KW-1133">Transmembrane helix</keyword>
<keyword evidence="2" id="KW-0472">Membrane</keyword>